<evidence type="ECO:0000313" key="1">
    <source>
        <dbReference type="EMBL" id="SEL23548.1"/>
    </source>
</evidence>
<reference evidence="1 2" key="1">
    <citation type="submission" date="2016-10" db="EMBL/GenBank/DDBJ databases">
        <authorList>
            <person name="de Groot N.N."/>
        </authorList>
    </citation>
    <scope>NUCLEOTIDE SEQUENCE [LARGE SCALE GENOMIC DNA]</scope>
    <source>
        <strain evidence="1 2">Nv1</strain>
    </source>
</reference>
<keyword evidence="2" id="KW-1185">Reference proteome</keyword>
<name>A0A1H7NKL9_9PROT</name>
<protein>
    <submittedName>
        <fullName evidence="1">Uncharacterized protein</fullName>
    </submittedName>
</protein>
<dbReference type="STRING" id="1233.SAMN05216387_10738"/>
<accession>A0A1H7NKL9</accession>
<dbReference type="EMBL" id="FOBH01000007">
    <property type="protein sequence ID" value="SEL23548.1"/>
    <property type="molecule type" value="Genomic_DNA"/>
</dbReference>
<evidence type="ECO:0000313" key="2">
    <source>
        <dbReference type="Proteomes" id="UP000198620"/>
    </source>
</evidence>
<sequence length="76" mass="9018">MNRGLPDGEKSAKELNRELVKNHMETSHRRNEPHGERIFCSRRFGTDSDHGDFHPSFSARRMKIFRVRLYCNAKKM</sequence>
<dbReference type="AlphaFoldDB" id="A0A1H7NKL9"/>
<organism evidence="1 2">
    <name type="scientific">Nitrosovibrio tenuis</name>
    <dbReference type="NCBI Taxonomy" id="1233"/>
    <lineage>
        <taxon>Bacteria</taxon>
        <taxon>Pseudomonadati</taxon>
        <taxon>Pseudomonadota</taxon>
        <taxon>Betaproteobacteria</taxon>
        <taxon>Nitrosomonadales</taxon>
        <taxon>Nitrosomonadaceae</taxon>
        <taxon>Nitrosovibrio</taxon>
    </lineage>
</organism>
<proteinExistence type="predicted"/>
<dbReference type="Proteomes" id="UP000198620">
    <property type="component" value="Unassembled WGS sequence"/>
</dbReference>
<gene>
    <name evidence="1" type="ORF">SAMN05216387_10738</name>
</gene>